<dbReference type="Proteomes" id="UP000076929">
    <property type="component" value="Chromosome"/>
</dbReference>
<accession>A0A172QU91</accession>
<dbReference type="STRING" id="1652495.ccrud_08495"/>
<dbReference type="AlphaFoldDB" id="A0A172QU91"/>
<dbReference type="InterPro" id="IPR005545">
    <property type="entry name" value="YCII"/>
</dbReference>
<dbReference type="OrthoDB" id="8968203at2"/>
<dbReference type="Pfam" id="PF03795">
    <property type="entry name" value="YCII"/>
    <property type="match status" value="1"/>
</dbReference>
<protein>
    <recommendedName>
        <fullName evidence="2">YCII-related domain-containing protein</fullName>
    </recommendedName>
</protein>
<evidence type="ECO:0000259" key="2">
    <source>
        <dbReference type="Pfam" id="PF03795"/>
    </source>
</evidence>
<evidence type="ECO:0000313" key="3">
    <source>
        <dbReference type="EMBL" id="ANE04236.1"/>
    </source>
</evidence>
<gene>
    <name evidence="3" type="ORF">ccrud_08495</name>
</gene>
<sequence>MTYFAVLYTYNPDNEKIVDARPAHREFIATLHGEGKIIGSGPFTDGNGGALISIQLAEGSTVADAEAVMNNDPFYSEGLLDNRVIHTWNPVIKSF</sequence>
<dbReference type="SUPFAM" id="SSF54909">
    <property type="entry name" value="Dimeric alpha+beta barrel"/>
    <property type="match status" value="1"/>
</dbReference>
<proteinExistence type="inferred from homology"/>
<evidence type="ECO:0000256" key="1">
    <source>
        <dbReference type="ARBA" id="ARBA00007689"/>
    </source>
</evidence>
<dbReference type="InterPro" id="IPR011008">
    <property type="entry name" value="Dimeric_a/b-barrel"/>
</dbReference>
<dbReference type="EMBL" id="CP015622">
    <property type="protein sequence ID" value="ANE04236.1"/>
    <property type="molecule type" value="Genomic_DNA"/>
</dbReference>
<dbReference type="Gene3D" id="3.30.70.1060">
    <property type="entry name" value="Dimeric alpha+beta barrel"/>
    <property type="match status" value="1"/>
</dbReference>
<keyword evidence="4" id="KW-1185">Reference proteome</keyword>
<feature type="domain" description="YCII-related" evidence="2">
    <location>
        <begin position="3"/>
        <end position="89"/>
    </location>
</feature>
<name>A0A172QU91_9CORY</name>
<reference evidence="3 4" key="1">
    <citation type="submission" date="2016-05" db="EMBL/GenBank/DDBJ databases">
        <title>Complete genome sequence of Corynebacterium crudilactis, a new Corynebacterium species isolated from raw cow's milk.</title>
        <authorList>
            <person name="Christian R."/>
            <person name="Zimmermann J."/>
            <person name="Lipski A."/>
            <person name="Kalinowski J."/>
        </authorList>
    </citation>
    <scope>NUCLEOTIDE SEQUENCE [LARGE SCALE GENOMIC DNA]</scope>
    <source>
        <strain evidence="3 4">JZ16</strain>
    </source>
</reference>
<evidence type="ECO:0000313" key="4">
    <source>
        <dbReference type="Proteomes" id="UP000076929"/>
    </source>
</evidence>
<comment type="similarity">
    <text evidence="1">Belongs to the YciI family.</text>
</comment>
<organism evidence="3 4">
    <name type="scientific">Corynebacterium crudilactis</name>
    <dbReference type="NCBI Taxonomy" id="1652495"/>
    <lineage>
        <taxon>Bacteria</taxon>
        <taxon>Bacillati</taxon>
        <taxon>Actinomycetota</taxon>
        <taxon>Actinomycetes</taxon>
        <taxon>Mycobacteriales</taxon>
        <taxon>Corynebacteriaceae</taxon>
        <taxon>Corynebacterium</taxon>
    </lineage>
</organism>
<dbReference type="RefSeq" id="WP_066566160.1">
    <property type="nucleotide sequence ID" value="NZ_CP015622.1"/>
</dbReference>
<dbReference type="KEGG" id="ccjz:ccrud_08495"/>